<dbReference type="InterPro" id="IPR012347">
    <property type="entry name" value="Ferritin-like"/>
</dbReference>
<evidence type="ECO:0000256" key="3">
    <source>
        <dbReference type="SAM" id="MobiDB-lite"/>
    </source>
</evidence>
<keyword evidence="6" id="KW-1185">Reference proteome</keyword>
<comment type="similarity">
    <text evidence="1 2">Belongs to the Dps family.</text>
</comment>
<dbReference type="GO" id="GO:0016722">
    <property type="term" value="F:oxidoreductase activity, acting on metal ions"/>
    <property type="evidence" value="ECO:0007669"/>
    <property type="project" value="InterPro"/>
</dbReference>
<dbReference type="Pfam" id="PF00210">
    <property type="entry name" value="Ferritin"/>
    <property type="match status" value="1"/>
</dbReference>
<dbReference type="PROSITE" id="PS00818">
    <property type="entry name" value="DPS_1"/>
    <property type="match status" value="1"/>
</dbReference>
<dbReference type="EMBL" id="BONQ01000063">
    <property type="protein sequence ID" value="GIG46204.1"/>
    <property type="molecule type" value="Genomic_DNA"/>
</dbReference>
<dbReference type="InterPro" id="IPR009078">
    <property type="entry name" value="Ferritin-like_SF"/>
</dbReference>
<feature type="region of interest" description="Disordered" evidence="3">
    <location>
        <begin position="1"/>
        <end position="26"/>
    </location>
</feature>
<sequence>MPPAKSAAPAAKSTAQAATKKKGSQPWLHQQGREIQHFGTIRQFPVGLSADTRMYSCERLNQVLADTQILYALYKKHHWLMRGPTFYQLHLLLDKHAGEQLELVDAIAERVQTLGGIAVGDPRHVAELTRVPRAPDGAEEVPAMLSRLLEAHEMILTDAHEAAAKTVAMGDDGTNDLLVSQVIRTGELEAWFLAEHLVDTPLVQTDETIREVSKTTTKAEGSARR</sequence>
<dbReference type="InterPro" id="IPR008331">
    <property type="entry name" value="Ferritin_DPS_dom"/>
</dbReference>
<evidence type="ECO:0000259" key="4">
    <source>
        <dbReference type="Pfam" id="PF00210"/>
    </source>
</evidence>
<dbReference type="PANTHER" id="PTHR42932:SF1">
    <property type="entry name" value="GENERAL STRESS PROTEIN 20U"/>
    <property type="match status" value="1"/>
</dbReference>
<dbReference type="PROSITE" id="PS00819">
    <property type="entry name" value="DPS_2"/>
    <property type="match status" value="1"/>
</dbReference>
<evidence type="ECO:0000256" key="1">
    <source>
        <dbReference type="ARBA" id="ARBA00009497"/>
    </source>
</evidence>
<proteinExistence type="inferred from homology"/>
<evidence type="ECO:0000313" key="5">
    <source>
        <dbReference type="EMBL" id="GIG46204.1"/>
    </source>
</evidence>
<dbReference type="PRINTS" id="PR01346">
    <property type="entry name" value="HELNAPAPROT"/>
</dbReference>
<feature type="compositionally biased region" description="Low complexity" evidence="3">
    <location>
        <begin position="1"/>
        <end position="18"/>
    </location>
</feature>
<dbReference type="GO" id="GO:0008199">
    <property type="term" value="F:ferric iron binding"/>
    <property type="evidence" value="ECO:0007669"/>
    <property type="project" value="InterPro"/>
</dbReference>
<evidence type="ECO:0000313" key="6">
    <source>
        <dbReference type="Proteomes" id="UP000660611"/>
    </source>
</evidence>
<name>A0A919PLY3_9ACTN</name>
<dbReference type="PANTHER" id="PTHR42932">
    <property type="entry name" value="GENERAL STRESS PROTEIN 20U"/>
    <property type="match status" value="1"/>
</dbReference>
<dbReference type="Gene3D" id="1.20.1260.10">
    <property type="match status" value="1"/>
</dbReference>
<evidence type="ECO:0000256" key="2">
    <source>
        <dbReference type="RuleBase" id="RU003875"/>
    </source>
</evidence>
<comment type="caution">
    <text evidence="5">The sequence shown here is derived from an EMBL/GenBank/DDBJ whole genome shotgun (WGS) entry which is preliminary data.</text>
</comment>
<reference evidence="5" key="1">
    <citation type="submission" date="2021-01" db="EMBL/GenBank/DDBJ databases">
        <title>Whole genome shotgun sequence of Dactylosporangium siamense NBRC 106093.</title>
        <authorList>
            <person name="Komaki H."/>
            <person name="Tamura T."/>
        </authorList>
    </citation>
    <scope>NUCLEOTIDE SEQUENCE</scope>
    <source>
        <strain evidence="5">NBRC 106093</strain>
    </source>
</reference>
<feature type="domain" description="Ferritin/DPS" evidence="4">
    <location>
        <begin position="58"/>
        <end position="202"/>
    </location>
</feature>
<dbReference type="Proteomes" id="UP000660611">
    <property type="component" value="Unassembled WGS sequence"/>
</dbReference>
<dbReference type="RefSeq" id="WP_203847986.1">
    <property type="nucleotide sequence ID" value="NZ_BAAAVW010000013.1"/>
</dbReference>
<dbReference type="AlphaFoldDB" id="A0A919PLY3"/>
<accession>A0A919PLY3</accession>
<dbReference type="InterPro" id="IPR023188">
    <property type="entry name" value="DPS_DNA-bd_CS"/>
</dbReference>
<gene>
    <name evidence="5" type="ORF">Dsi01nite_042450</name>
</gene>
<protein>
    <submittedName>
        <fullName evidence="5">DNA starvation/stationary phase protection protein</fullName>
    </submittedName>
</protein>
<dbReference type="CDD" id="cd01043">
    <property type="entry name" value="DPS"/>
    <property type="match status" value="1"/>
</dbReference>
<dbReference type="SUPFAM" id="SSF47240">
    <property type="entry name" value="Ferritin-like"/>
    <property type="match status" value="1"/>
</dbReference>
<organism evidence="5 6">
    <name type="scientific">Dactylosporangium siamense</name>
    <dbReference type="NCBI Taxonomy" id="685454"/>
    <lineage>
        <taxon>Bacteria</taxon>
        <taxon>Bacillati</taxon>
        <taxon>Actinomycetota</taxon>
        <taxon>Actinomycetes</taxon>
        <taxon>Micromonosporales</taxon>
        <taxon>Micromonosporaceae</taxon>
        <taxon>Dactylosporangium</taxon>
    </lineage>
</organism>
<dbReference type="InterPro" id="IPR002177">
    <property type="entry name" value="DPS_DNA-bd"/>
</dbReference>